<keyword evidence="2" id="KW-0449">Lipoprotein</keyword>
<sequence length="479" mass="52038">MSSLSRLSLLVMVAGVSGCVAPSMPAPLVRPPAPASFGGPTDSAHRADTTSTATVNWRTFFEDSTLRALIETAVANNPEMLSTLQEVEMARNEVRAIRGRLAPQVRAGATLGMDKSARYTAEGAGNASTDITEGKEVPEPLGDIGLGFTASWEADIRGRIRSQKGAALTRYLGTVEGSRYVMTSLVAEIANTYYELTALDAKLVIVQQAIDLQRNALDVVRAQREAAAVSELAVQQFQALLLNSQSLEFELRQQIREAENRLNLMAGRYPQVVARSTSLGPSTLRSLDAGLPAQLIQNRPDIRAAEFQLQAARFDVKAARAEFFPELNLSAGLGLRAFSSKYLFTTPESMAWSVAGDAMAPLLNRTAIKAEFARASAAQQKALYDYRRVVLGGVTEVSTLVSAIDNLQRMYTFKAGQSEAMDRAIEISGDLFNAARANYLEVLTAQREALDVKLELVEMRLHQQEATTSLYRALGGGWR</sequence>
<reference evidence="3 4" key="1">
    <citation type="journal article" date="2018" name="Nat. Biotechnol.">
        <title>A standardized bacterial taxonomy based on genome phylogeny substantially revises the tree of life.</title>
        <authorList>
            <person name="Parks D.H."/>
            <person name="Chuvochina M."/>
            <person name="Waite D.W."/>
            <person name="Rinke C."/>
            <person name="Skarshewski A."/>
            <person name="Chaumeil P.A."/>
            <person name="Hugenholtz P."/>
        </authorList>
    </citation>
    <scope>NUCLEOTIDE SEQUENCE [LARGE SCALE GENOMIC DNA]</scope>
    <source>
        <strain evidence="3">UBA8844</strain>
    </source>
</reference>
<dbReference type="Gene3D" id="2.20.200.10">
    <property type="entry name" value="Outer membrane efflux proteins (OEP)"/>
    <property type="match status" value="1"/>
</dbReference>
<keyword evidence="2" id="KW-1134">Transmembrane beta strand</keyword>
<dbReference type="Proteomes" id="UP000264071">
    <property type="component" value="Unassembled WGS sequence"/>
</dbReference>
<comment type="caution">
    <text evidence="3">The sequence shown here is derived from an EMBL/GenBank/DDBJ whole genome shotgun (WGS) entry which is preliminary data.</text>
</comment>
<keyword evidence="2" id="KW-0472">Membrane</keyword>
<dbReference type="PROSITE" id="PS51257">
    <property type="entry name" value="PROKAR_LIPOPROTEIN"/>
    <property type="match status" value="1"/>
</dbReference>
<dbReference type="GO" id="GO:0005886">
    <property type="term" value="C:plasma membrane"/>
    <property type="evidence" value="ECO:0007669"/>
    <property type="project" value="UniProtKB-SubCell"/>
</dbReference>
<proteinExistence type="inferred from homology"/>
<dbReference type="Gene3D" id="1.20.1600.10">
    <property type="entry name" value="Outer membrane efflux proteins (OEP)"/>
    <property type="match status" value="1"/>
</dbReference>
<feature type="signal peptide" evidence="2">
    <location>
        <begin position="1"/>
        <end position="25"/>
    </location>
</feature>
<keyword evidence="2" id="KW-0732">Signal</keyword>
<keyword evidence="2" id="KW-0564">Palmitate</keyword>
<accession>A0A3D4VCF2</accession>
<dbReference type="InterPro" id="IPR003423">
    <property type="entry name" value="OMP_efflux"/>
</dbReference>
<gene>
    <name evidence="3" type="ORF">DGD08_13980</name>
</gene>
<name>A0A3D4VCF2_9BACT</name>
<dbReference type="EMBL" id="DPIY01000010">
    <property type="protein sequence ID" value="HCT58308.1"/>
    <property type="molecule type" value="Genomic_DNA"/>
</dbReference>
<dbReference type="PANTHER" id="PTHR30203">
    <property type="entry name" value="OUTER MEMBRANE CATION EFFLUX PROTEIN"/>
    <property type="match status" value="1"/>
</dbReference>
<feature type="chain" id="PRO_5017494030" evidence="2">
    <location>
        <begin position="26"/>
        <end position="479"/>
    </location>
</feature>
<comment type="subcellular location">
    <subcellularLocation>
        <location evidence="2">Cell membrane</location>
        <topology evidence="2">Lipid-anchor</topology>
    </subcellularLocation>
</comment>
<evidence type="ECO:0000313" key="3">
    <source>
        <dbReference type="EMBL" id="HCT58308.1"/>
    </source>
</evidence>
<keyword evidence="2" id="KW-0812">Transmembrane</keyword>
<comment type="similarity">
    <text evidence="1 2">Belongs to the outer membrane factor (OMF) (TC 1.B.17) family.</text>
</comment>
<dbReference type="PANTHER" id="PTHR30203:SF30">
    <property type="entry name" value="OUTER MEMBRANE PROTEIN-RELATED"/>
    <property type="match status" value="1"/>
</dbReference>
<dbReference type="NCBIfam" id="TIGR01845">
    <property type="entry name" value="outer_NodT"/>
    <property type="match status" value="1"/>
</dbReference>
<dbReference type="AlphaFoldDB" id="A0A3D4VCF2"/>
<organism evidence="3 4">
    <name type="scientific">Gemmatimonas aurantiaca</name>
    <dbReference type="NCBI Taxonomy" id="173480"/>
    <lineage>
        <taxon>Bacteria</taxon>
        <taxon>Pseudomonadati</taxon>
        <taxon>Gemmatimonadota</taxon>
        <taxon>Gemmatimonadia</taxon>
        <taxon>Gemmatimonadales</taxon>
        <taxon>Gemmatimonadaceae</taxon>
        <taxon>Gemmatimonas</taxon>
    </lineage>
</organism>
<evidence type="ECO:0000256" key="1">
    <source>
        <dbReference type="ARBA" id="ARBA00007613"/>
    </source>
</evidence>
<evidence type="ECO:0000313" key="4">
    <source>
        <dbReference type="Proteomes" id="UP000264071"/>
    </source>
</evidence>
<protein>
    <submittedName>
        <fullName evidence="3">RND transporter</fullName>
    </submittedName>
</protein>
<evidence type="ECO:0000256" key="2">
    <source>
        <dbReference type="RuleBase" id="RU362097"/>
    </source>
</evidence>
<dbReference type="InterPro" id="IPR010131">
    <property type="entry name" value="MdtP/NodT-like"/>
</dbReference>
<dbReference type="Pfam" id="PF02321">
    <property type="entry name" value="OEP"/>
    <property type="match status" value="2"/>
</dbReference>
<dbReference type="OMA" id="TGVQPWL"/>
<dbReference type="GO" id="GO:0015562">
    <property type="term" value="F:efflux transmembrane transporter activity"/>
    <property type="evidence" value="ECO:0007669"/>
    <property type="project" value="InterPro"/>
</dbReference>
<dbReference type="SUPFAM" id="SSF56954">
    <property type="entry name" value="Outer membrane efflux proteins (OEP)"/>
    <property type="match status" value="1"/>
</dbReference>